<dbReference type="Proteomes" id="UP000308549">
    <property type="component" value="Unassembled WGS sequence"/>
</dbReference>
<accession>A0A4U0TT09</accession>
<keyword evidence="3" id="KW-1185">Reference proteome</keyword>
<evidence type="ECO:0000313" key="3">
    <source>
        <dbReference type="Proteomes" id="UP000308549"/>
    </source>
</evidence>
<reference evidence="2 3" key="1">
    <citation type="submission" date="2017-03" db="EMBL/GenBank/DDBJ databases">
        <title>Genomes of endolithic fungi from Antarctica.</title>
        <authorList>
            <person name="Coleine C."/>
            <person name="Masonjones S."/>
            <person name="Stajich J.E."/>
        </authorList>
    </citation>
    <scope>NUCLEOTIDE SEQUENCE [LARGE SCALE GENOMIC DNA]</scope>
    <source>
        <strain evidence="2 3">CCFEE 6315</strain>
    </source>
</reference>
<feature type="region of interest" description="Disordered" evidence="1">
    <location>
        <begin position="26"/>
        <end position="51"/>
    </location>
</feature>
<name>A0A4U0TT09_9PEZI</name>
<dbReference type="EMBL" id="NAJL01000036">
    <property type="protein sequence ID" value="TKA25304.1"/>
    <property type="molecule type" value="Genomic_DNA"/>
</dbReference>
<gene>
    <name evidence="2" type="ORF">B0A50_06208</name>
</gene>
<dbReference type="AlphaFoldDB" id="A0A4U0TT09"/>
<evidence type="ECO:0000256" key="1">
    <source>
        <dbReference type="SAM" id="MobiDB-lite"/>
    </source>
</evidence>
<organism evidence="2 3">
    <name type="scientific">Salinomyces thailandicus</name>
    <dbReference type="NCBI Taxonomy" id="706561"/>
    <lineage>
        <taxon>Eukaryota</taxon>
        <taxon>Fungi</taxon>
        <taxon>Dikarya</taxon>
        <taxon>Ascomycota</taxon>
        <taxon>Pezizomycotina</taxon>
        <taxon>Dothideomycetes</taxon>
        <taxon>Dothideomycetidae</taxon>
        <taxon>Mycosphaerellales</taxon>
        <taxon>Teratosphaeriaceae</taxon>
        <taxon>Salinomyces</taxon>
    </lineage>
</organism>
<protein>
    <submittedName>
        <fullName evidence="2">Uncharacterized protein</fullName>
    </submittedName>
</protein>
<comment type="caution">
    <text evidence="2">The sequence shown here is derived from an EMBL/GenBank/DDBJ whole genome shotgun (WGS) entry which is preliminary data.</text>
</comment>
<sequence>MEPSPIRERFIRANMQYFGPPGSIAVPARPSALSEGNSNAPTTQRPKQLSPAKVLVKAVSAEVDDMIHSMGARAVKTAKKFESEETPRIKLYDLAKECVPLNVRKEKVDADGLSRSSSDSGLAPLLGRVVPKSLSPKRVSPSAAWYALGRPSYDFVDKKEI</sequence>
<proteinExistence type="predicted"/>
<feature type="compositionally biased region" description="Polar residues" evidence="1">
    <location>
        <begin position="34"/>
        <end position="47"/>
    </location>
</feature>
<evidence type="ECO:0000313" key="2">
    <source>
        <dbReference type="EMBL" id="TKA25304.1"/>
    </source>
</evidence>